<dbReference type="Proteomes" id="UP000240957">
    <property type="component" value="Unassembled WGS sequence"/>
</dbReference>
<feature type="domain" description="CHAD" evidence="1">
    <location>
        <begin position="217"/>
        <end position="487"/>
    </location>
</feature>
<sequence length="487" mass="56987">MFEIELKFQIKNDKKDAFLKVLQRKKCDKSTIHTQYFDHDKCPLSTQGIGLQQRLENGQWIQILHLSNTEQLAPTQFQINLGTTAPNNFEFKNFGNKNHHKSISKNTQKLLNDLSSELYVKFSIDIERFITSFNFQKSLIEVYFDQGLVYSQQQKREFSEITFKLKKGNIQDFISFVLPRIKRYALYLNTQTKTHYDDLLSQNIPAQFQTPFQLDPKSSPEQAIKKIIQHTLQHLLPNSSAIASGYFTEEHVHQARVAIRRLRSALKTFAHWSSHLDPIWEQQLAELFRQLGHQRDLDMVESTILPEILADGAPNITLKKHKNIDENKLDDVFKSFNFHALILTLIQFIHTQHSEPLSLNLKKQFRKDIEKLHQNIINNSFNFLELAIDDQHRVRKRLKRLRYSIEFIASLYPTEKVKEYLKALKPAQEALGLYNDLFVAENIFKSISEHEPKALFALGWIAARKHDLLAQSAQELRHLSQAVPFWK</sequence>
<evidence type="ECO:0000313" key="3">
    <source>
        <dbReference type="EMBL" id="RFC85449.1"/>
    </source>
</evidence>
<dbReference type="Proteomes" id="UP001595455">
    <property type="component" value="Unassembled WGS sequence"/>
</dbReference>
<dbReference type="AlphaFoldDB" id="A0A371YVJ6"/>
<dbReference type="Gene3D" id="1.40.20.10">
    <property type="entry name" value="CHAD domain"/>
    <property type="match status" value="1"/>
</dbReference>
<name>A0A371YVJ6_9GAMM</name>
<reference evidence="2" key="4">
    <citation type="submission" date="2024-09" db="EMBL/GenBank/DDBJ databases">
        <authorList>
            <person name="Sun Q."/>
            <person name="Mori K."/>
        </authorList>
    </citation>
    <scope>NUCLEOTIDE SEQUENCE</scope>
    <source>
        <strain evidence="2">KCTC 62575</strain>
    </source>
</reference>
<dbReference type="InterPro" id="IPR007899">
    <property type="entry name" value="CHAD_dom"/>
</dbReference>
<dbReference type="PANTHER" id="PTHR39339:SF1">
    <property type="entry name" value="CHAD DOMAIN-CONTAINING PROTEIN"/>
    <property type="match status" value="1"/>
</dbReference>
<dbReference type="EMBL" id="PYIX02000001">
    <property type="protein sequence ID" value="RFC85449.1"/>
    <property type="molecule type" value="Genomic_DNA"/>
</dbReference>
<keyword evidence="5" id="KW-1185">Reference proteome</keyword>
<evidence type="ECO:0000313" key="2">
    <source>
        <dbReference type="EMBL" id="MFC2996642.1"/>
    </source>
</evidence>
<dbReference type="OrthoDB" id="3034217at2"/>
<reference evidence="2" key="1">
    <citation type="journal article" date="2014" name="Int. J. Syst. Evol. Microbiol.">
        <title>Complete genome of a new Firmicutes species belonging to the dominant human colonic microbiota ('Ruminococcus bicirculans') reveals two chromosomes and a selective capacity to utilize plant glucans.</title>
        <authorList>
            <consortium name="NISC Comparative Sequencing Program"/>
            <person name="Wegmann U."/>
            <person name="Louis P."/>
            <person name="Goesmann A."/>
            <person name="Henrissat B."/>
            <person name="Duncan S.H."/>
            <person name="Flint H.J."/>
        </authorList>
    </citation>
    <scope>NUCLEOTIDE SEQUENCE</scope>
    <source>
        <strain evidence="2">KCTC 62575</strain>
    </source>
</reference>
<dbReference type="InterPro" id="IPR038186">
    <property type="entry name" value="CHAD_dom_sf"/>
</dbReference>
<dbReference type="Gene3D" id="2.40.320.10">
    <property type="entry name" value="Hypothetical Protein Pfu-838710-001"/>
    <property type="match status" value="1"/>
</dbReference>
<comment type="caution">
    <text evidence="3">The sequence shown here is derived from an EMBL/GenBank/DDBJ whole genome shotgun (WGS) entry which is preliminary data.</text>
</comment>
<proteinExistence type="predicted"/>
<dbReference type="EMBL" id="JBHRSF010000071">
    <property type="protein sequence ID" value="MFC2996642.1"/>
    <property type="molecule type" value="Genomic_DNA"/>
</dbReference>
<dbReference type="SUPFAM" id="SSF55154">
    <property type="entry name" value="CYTH-like phosphatases"/>
    <property type="match status" value="1"/>
</dbReference>
<dbReference type="InterPro" id="IPR033469">
    <property type="entry name" value="CYTH-like_dom_sf"/>
</dbReference>
<dbReference type="PANTHER" id="PTHR39339">
    <property type="entry name" value="SLR1444 PROTEIN"/>
    <property type="match status" value="1"/>
</dbReference>
<dbReference type="SMART" id="SM00880">
    <property type="entry name" value="CHAD"/>
    <property type="match status" value="1"/>
</dbReference>
<dbReference type="Pfam" id="PF05235">
    <property type="entry name" value="CHAD"/>
    <property type="match status" value="1"/>
</dbReference>
<evidence type="ECO:0000313" key="4">
    <source>
        <dbReference type="Proteomes" id="UP000240957"/>
    </source>
</evidence>
<accession>A0A371YVJ6</accession>
<organism evidence="3 4">
    <name type="scientific">Acinetobacter sichuanensis</name>
    <dbReference type="NCBI Taxonomy" id="2136183"/>
    <lineage>
        <taxon>Bacteria</taxon>
        <taxon>Pseudomonadati</taxon>
        <taxon>Pseudomonadota</taxon>
        <taxon>Gammaproteobacteria</taxon>
        <taxon>Moraxellales</taxon>
        <taxon>Moraxellaceae</taxon>
        <taxon>Acinetobacter</taxon>
    </lineage>
</organism>
<evidence type="ECO:0000313" key="5">
    <source>
        <dbReference type="Proteomes" id="UP001595455"/>
    </source>
</evidence>
<protein>
    <submittedName>
        <fullName evidence="3">CHAD domain-containing protein</fullName>
    </submittedName>
</protein>
<dbReference type="PROSITE" id="PS51708">
    <property type="entry name" value="CHAD"/>
    <property type="match status" value="1"/>
</dbReference>
<reference evidence="5" key="3">
    <citation type="journal article" date="2019" name="Int. J. Syst. Evol. Microbiol.">
        <title>The Global Catalogue of Microorganisms (GCM) 10K type strain sequencing project: providing services to taxonomists for standard genome sequencing and annotation.</title>
        <authorList>
            <consortium name="The Broad Institute Genomics Platform"/>
            <consortium name="The Broad Institute Genome Sequencing Center for Infectious Disease"/>
            <person name="Wu L."/>
            <person name="Ma J."/>
        </authorList>
    </citation>
    <scope>NUCLEOTIDE SEQUENCE [LARGE SCALE GENOMIC DNA]</scope>
    <source>
        <strain evidence="5">KCTC 62575</strain>
    </source>
</reference>
<reference evidence="3 4" key="2">
    <citation type="submission" date="2018-08" db="EMBL/GenBank/DDBJ databases">
        <title>The draft genome of Acinetobacter sichuanensis strain WCHAc060041.</title>
        <authorList>
            <person name="Qin J."/>
            <person name="Feng Y."/>
            <person name="Zong Z."/>
        </authorList>
    </citation>
    <scope>NUCLEOTIDE SEQUENCE [LARGE SCALE GENOMIC DNA]</scope>
    <source>
        <strain evidence="3 4">WCHAc060041</strain>
    </source>
</reference>
<dbReference type="RefSeq" id="WP_107006495.1">
    <property type="nucleotide sequence ID" value="NZ_JBHRSF010000071.1"/>
</dbReference>
<evidence type="ECO:0000259" key="1">
    <source>
        <dbReference type="PROSITE" id="PS51708"/>
    </source>
</evidence>
<gene>
    <name evidence="2" type="ORF">ACFODO_15505</name>
    <name evidence="3" type="ORF">C9E89_000565</name>
</gene>